<dbReference type="InterPro" id="IPR003439">
    <property type="entry name" value="ABC_transporter-like_ATP-bd"/>
</dbReference>
<dbReference type="CDD" id="cd03230">
    <property type="entry name" value="ABC_DR_subfamily_A"/>
    <property type="match status" value="1"/>
</dbReference>
<dbReference type="OrthoDB" id="9804819at2"/>
<comment type="caution">
    <text evidence="6">The sequence shown here is derived from an EMBL/GenBank/DDBJ whole genome shotgun (WGS) entry which is preliminary data.</text>
</comment>
<dbReference type="PANTHER" id="PTHR43335:SF11">
    <property type="entry name" value="ABC TRANSPORTER RELATED"/>
    <property type="match status" value="1"/>
</dbReference>
<evidence type="ECO:0000313" key="6">
    <source>
        <dbReference type="EMBL" id="PRO64292.1"/>
    </source>
</evidence>
<evidence type="ECO:0000256" key="3">
    <source>
        <dbReference type="ARBA" id="ARBA00022741"/>
    </source>
</evidence>
<keyword evidence="2" id="KW-0813">Transport</keyword>
<dbReference type="InterPro" id="IPR027417">
    <property type="entry name" value="P-loop_NTPase"/>
</dbReference>
<name>A0A2P6MDE2_ALKUR</name>
<evidence type="ECO:0000313" key="7">
    <source>
        <dbReference type="Proteomes" id="UP000243650"/>
    </source>
</evidence>
<comment type="similarity">
    <text evidence="1">Belongs to the ABC transporter superfamily.</text>
</comment>
<dbReference type="Proteomes" id="UP000243650">
    <property type="component" value="Unassembled WGS sequence"/>
</dbReference>
<dbReference type="SMART" id="SM00382">
    <property type="entry name" value="AAA"/>
    <property type="match status" value="1"/>
</dbReference>
<proteinExistence type="inferred from homology"/>
<dbReference type="InterPro" id="IPR025302">
    <property type="entry name" value="DrrA1/2-like_C"/>
</dbReference>
<dbReference type="Pfam" id="PF13732">
    <property type="entry name" value="DrrA1-3_C"/>
    <property type="match status" value="1"/>
</dbReference>
<keyword evidence="3" id="KW-0547">Nucleotide-binding</keyword>
<dbReference type="EMBL" id="PVNS01000020">
    <property type="protein sequence ID" value="PRO64292.1"/>
    <property type="molecule type" value="Genomic_DNA"/>
</dbReference>
<evidence type="ECO:0000256" key="1">
    <source>
        <dbReference type="ARBA" id="ARBA00005417"/>
    </source>
</evidence>
<dbReference type="PROSITE" id="PS50893">
    <property type="entry name" value="ABC_TRANSPORTER_2"/>
    <property type="match status" value="1"/>
</dbReference>
<dbReference type="GO" id="GO:0005524">
    <property type="term" value="F:ATP binding"/>
    <property type="evidence" value="ECO:0007669"/>
    <property type="project" value="UniProtKB-KW"/>
</dbReference>
<evidence type="ECO:0000256" key="2">
    <source>
        <dbReference type="ARBA" id="ARBA00022448"/>
    </source>
</evidence>
<keyword evidence="7" id="KW-1185">Reference proteome</keyword>
<dbReference type="Pfam" id="PF00005">
    <property type="entry name" value="ABC_tran"/>
    <property type="match status" value="1"/>
</dbReference>
<dbReference type="SUPFAM" id="SSF52540">
    <property type="entry name" value="P-loop containing nucleoside triphosphate hydrolases"/>
    <property type="match status" value="1"/>
</dbReference>
<dbReference type="RefSeq" id="WP_105960410.1">
    <property type="nucleotide sequence ID" value="NZ_PVNS01000020.1"/>
</dbReference>
<dbReference type="PANTHER" id="PTHR43335">
    <property type="entry name" value="ABC TRANSPORTER, ATP-BINDING PROTEIN"/>
    <property type="match status" value="1"/>
</dbReference>
<evidence type="ECO:0000259" key="5">
    <source>
        <dbReference type="PROSITE" id="PS50893"/>
    </source>
</evidence>
<gene>
    <name evidence="6" type="ORF">C6I21_15590</name>
</gene>
<protein>
    <submittedName>
        <fullName evidence="6">ABC transporter ATP-binding protein</fullName>
    </submittedName>
</protein>
<dbReference type="InterPro" id="IPR003593">
    <property type="entry name" value="AAA+_ATPase"/>
</dbReference>
<feature type="domain" description="ABC transporter" evidence="5">
    <location>
        <begin position="2"/>
        <end position="226"/>
    </location>
</feature>
<sequence length="298" mass="32976">MMHIRNVSKSFGRVHAVNDVTFSIAKGSCTTLLGPNGAGKTTLLSIAAKLLSADSGTVEIDGAAGDLRRHIGFLPQFPQFYSWMTGSEYMIYAGRLHGLTKKEAALRSRELMEQAGLTEAEERKIAGWSGGMKQRLGMAQALISRPSFLILDEPVSALDPKGRKEVLTLMEEWKAFTGILYSTHVLSDAAVVSDDVVFMQDGKIVLYDTMEGVQSRAGSSSIRIAVTPLTDHWCRDLERAPWVRELRQENDAVIVQLESGEGADRKLLHYVTETGVTLTHWETYRPALEDIFLEVMQS</sequence>
<dbReference type="GO" id="GO:0016887">
    <property type="term" value="F:ATP hydrolysis activity"/>
    <property type="evidence" value="ECO:0007669"/>
    <property type="project" value="InterPro"/>
</dbReference>
<organism evidence="6 7">
    <name type="scientific">Alkalicoccus urumqiensis</name>
    <name type="common">Bacillus urumqiensis</name>
    <dbReference type="NCBI Taxonomy" id="1548213"/>
    <lineage>
        <taxon>Bacteria</taxon>
        <taxon>Bacillati</taxon>
        <taxon>Bacillota</taxon>
        <taxon>Bacilli</taxon>
        <taxon>Bacillales</taxon>
        <taxon>Bacillaceae</taxon>
        <taxon>Alkalicoccus</taxon>
    </lineage>
</organism>
<accession>A0A2P6MDE2</accession>
<evidence type="ECO:0000256" key="4">
    <source>
        <dbReference type="ARBA" id="ARBA00022840"/>
    </source>
</evidence>
<keyword evidence="4 6" id="KW-0067">ATP-binding</keyword>
<dbReference type="AlphaFoldDB" id="A0A2P6MDE2"/>
<reference evidence="6 7" key="1">
    <citation type="submission" date="2018-03" db="EMBL/GenBank/DDBJ databases">
        <title>Bacillus urumqiensis sp. nov., a moderately haloalkaliphilic bacterium isolated from a salt lake.</title>
        <authorList>
            <person name="Zhao B."/>
            <person name="Liao Z."/>
        </authorList>
    </citation>
    <scope>NUCLEOTIDE SEQUENCE [LARGE SCALE GENOMIC DNA]</scope>
    <source>
        <strain evidence="6 7">BZ-SZ-XJ18</strain>
    </source>
</reference>
<dbReference type="Gene3D" id="3.40.50.300">
    <property type="entry name" value="P-loop containing nucleotide triphosphate hydrolases"/>
    <property type="match status" value="1"/>
</dbReference>